<dbReference type="EMBL" id="JANEYF010002041">
    <property type="protein sequence ID" value="KAJ8952234.1"/>
    <property type="molecule type" value="Genomic_DNA"/>
</dbReference>
<reference evidence="1" key="1">
    <citation type="journal article" date="2023" name="Insect Mol. Biol.">
        <title>Genome sequencing provides insights into the evolution of gene families encoding plant cell wall-degrading enzymes in longhorned beetles.</title>
        <authorList>
            <person name="Shin N.R."/>
            <person name="Okamura Y."/>
            <person name="Kirsch R."/>
            <person name="Pauchet Y."/>
        </authorList>
    </citation>
    <scope>NUCLEOTIDE SEQUENCE</scope>
    <source>
        <strain evidence="1">RBIC_L_NR</strain>
    </source>
</reference>
<dbReference type="AlphaFoldDB" id="A0AAV8YNH0"/>
<accession>A0AAV8YNH0</accession>
<keyword evidence="2" id="KW-1185">Reference proteome</keyword>
<evidence type="ECO:0000313" key="1">
    <source>
        <dbReference type="EMBL" id="KAJ8952234.1"/>
    </source>
</evidence>
<evidence type="ECO:0008006" key="3">
    <source>
        <dbReference type="Google" id="ProtNLM"/>
    </source>
</evidence>
<dbReference type="Proteomes" id="UP001162156">
    <property type="component" value="Unassembled WGS sequence"/>
</dbReference>
<evidence type="ECO:0000313" key="2">
    <source>
        <dbReference type="Proteomes" id="UP001162156"/>
    </source>
</evidence>
<organism evidence="1 2">
    <name type="scientific">Rhamnusium bicolor</name>
    <dbReference type="NCBI Taxonomy" id="1586634"/>
    <lineage>
        <taxon>Eukaryota</taxon>
        <taxon>Metazoa</taxon>
        <taxon>Ecdysozoa</taxon>
        <taxon>Arthropoda</taxon>
        <taxon>Hexapoda</taxon>
        <taxon>Insecta</taxon>
        <taxon>Pterygota</taxon>
        <taxon>Neoptera</taxon>
        <taxon>Endopterygota</taxon>
        <taxon>Coleoptera</taxon>
        <taxon>Polyphaga</taxon>
        <taxon>Cucujiformia</taxon>
        <taxon>Chrysomeloidea</taxon>
        <taxon>Cerambycidae</taxon>
        <taxon>Lepturinae</taxon>
        <taxon>Rhagiini</taxon>
        <taxon>Rhamnusium</taxon>
    </lineage>
</organism>
<comment type="caution">
    <text evidence="1">The sequence shown here is derived from an EMBL/GenBank/DDBJ whole genome shotgun (WGS) entry which is preliminary data.</text>
</comment>
<sequence length="69" mass="8024">MLFTKLSPAKPEEKNYGQLLSEFYKHFASQQTSFAARFKYYMAMKEPGETANDWAARFRELAVECQFGS</sequence>
<proteinExistence type="predicted"/>
<gene>
    <name evidence="1" type="ORF">NQ314_007583</name>
</gene>
<protein>
    <recommendedName>
        <fullName evidence="3">Retrotransposon gag domain-containing protein</fullName>
    </recommendedName>
</protein>
<name>A0AAV8YNH0_9CUCU</name>